<accession>A0ABP5G796</accession>
<dbReference type="PANTHER" id="PTHR12729">
    <property type="entry name" value="TRNA(HIS) GUANYLYLTRANSFERASE-RELATED"/>
    <property type="match status" value="1"/>
</dbReference>
<keyword evidence="3" id="KW-1185">Reference proteome</keyword>
<dbReference type="PANTHER" id="PTHR12729:SF1">
    <property type="entry name" value="TRNAHIS GUANYLYLTRANSFERASE CATALYTIC DOMAIN-CONTAINING PROTEIN"/>
    <property type="match status" value="1"/>
</dbReference>
<dbReference type="RefSeq" id="WP_344667932.1">
    <property type="nucleotide sequence ID" value="NZ_BAAAQN010000030.1"/>
</dbReference>
<dbReference type="InterPro" id="IPR038469">
    <property type="entry name" value="tRNAHis_GuaTrfase_Thg1_sf"/>
</dbReference>
<sequence>MNDRTGLGDRMKAYEAAVRTVLPPRGYSVIRVDGRAFHTLLRGAPRPFDPEFMAAMDATGVALCEEIQGAAFGYVQSDEVSVLVADATGPDATPWFGGEVQKQVSIAAAVATAAFNASYRATGRPSRRPALFDARVFPLPDAVEVANCFVWRQRDAMRNSLTMVAEANFPAARLHGVDSGRRREMLAAEHGVDWEAYPDGAKRGRVVVRTSEEREVAFVHKKTGEPETAQVWRSWWEARAAPHFTATEGSRLAEMIPVLPNNGAEPQDG</sequence>
<dbReference type="EMBL" id="BAAAQN010000030">
    <property type="protein sequence ID" value="GAA2040537.1"/>
    <property type="molecule type" value="Genomic_DNA"/>
</dbReference>
<dbReference type="Pfam" id="PF04446">
    <property type="entry name" value="Thg1"/>
    <property type="match status" value="1"/>
</dbReference>
<organism evidence="2 3">
    <name type="scientific">Catenulispora yoronensis</name>
    <dbReference type="NCBI Taxonomy" id="450799"/>
    <lineage>
        <taxon>Bacteria</taxon>
        <taxon>Bacillati</taxon>
        <taxon>Actinomycetota</taxon>
        <taxon>Actinomycetes</taxon>
        <taxon>Catenulisporales</taxon>
        <taxon>Catenulisporaceae</taxon>
        <taxon>Catenulispora</taxon>
    </lineage>
</organism>
<evidence type="ECO:0000313" key="2">
    <source>
        <dbReference type="EMBL" id="GAA2040537.1"/>
    </source>
</evidence>
<name>A0ABP5G796_9ACTN</name>
<comment type="caution">
    <text evidence="2">The sequence shown here is derived from an EMBL/GenBank/DDBJ whole genome shotgun (WGS) entry which is preliminary data.</text>
</comment>
<dbReference type="Proteomes" id="UP001500751">
    <property type="component" value="Unassembled WGS sequence"/>
</dbReference>
<dbReference type="InterPro" id="IPR024956">
    <property type="entry name" value="tRNAHis_GuaTrfase_cat"/>
</dbReference>
<gene>
    <name evidence="2" type="ORF">GCM10009839_48360</name>
</gene>
<dbReference type="InterPro" id="IPR007537">
    <property type="entry name" value="tRNAHis_GuaTrfase_Thg1"/>
</dbReference>
<reference evidence="3" key="1">
    <citation type="journal article" date="2019" name="Int. J. Syst. Evol. Microbiol.">
        <title>The Global Catalogue of Microorganisms (GCM) 10K type strain sequencing project: providing services to taxonomists for standard genome sequencing and annotation.</title>
        <authorList>
            <consortium name="The Broad Institute Genomics Platform"/>
            <consortium name="The Broad Institute Genome Sequencing Center for Infectious Disease"/>
            <person name="Wu L."/>
            <person name="Ma J."/>
        </authorList>
    </citation>
    <scope>NUCLEOTIDE SEQUENCE [LARGE SCALE GENOMIC DNA]</scope>
    <source>
        <strain evidence="3">JCM 16014</strain>
    </source>
</reference>
<evidence type="ECO:0000313" key="3">
    <source>
        <dbReference type="Proteomes" id="UP001500751"/>
    </source>
</evidence>
<feature type="domain" description="tRNAHis guanylyltransferase catalytic" evidence="1">
    <location>
        <begin position="9"/>
        <end position="140"/>
    </location>
</feature>
<protein>
    <recommendedName>
        <fullName evidence="1">tRNAHis guanylyltransferase catalytic domain-containing protein</fullName>
    </recommendedName>
</protein>
<proteinExistence type="predicted"/>
<dbReference type="Gene3D" id="3.30.70.3000">
    <property type="match status" value="1"/>
</dbReference>
<evidence type="ECO:0000259" key="1">
    <source>
        <dbReference type="Pfam" id="PF04446"/>
    </source>
</evidence>